<dbReference type="Proteomes" id="UP000005408">
    <property type="component" value="Unassembled WGS sequence"/>
</dbReference>
<evidence type="ECO:0008006" key="5">
    <source>
        <dbReference type="Google" id="ProtNLM"/>
    </source>
</evidence>
<dbReference type="EnsemblMetazoa" id="G35020.1">
    <property type="protein sequence ID" value="G35020.1:cds"/>
    <property type="gene ID" value="G35020"/>
</dbReference>
<reference evidence="3" key="1">
    <citation type="submission" date="2022-08" db="UniProtKB">
        <authorList>
            <consortium name="EnsemblMetazoa"/>
        </authorList>
    </citation>
    <scope>IDENTIFICATION</scope>
    <source>
        <strain evidence="3">05x7-T-G4-1.051#20</strain>
    </source>
</reference>
<keyword evidence="2" id="KW-0732">Signal</keyword>
<keyword evidence="1" id="KW-0472">Membrane</keyword>
<feature type="chain" id="PRO_5036455557" description="Ig-like domain-containing protein" evidence="2">
    <location>
        <begin position="19"/>
        <end position="312"/>
    </location>
</feature>
<name>A0A8W8MTL0_MAGGI</name>
<evidence type="ECO:0000256" key="2">
    <source>
        <dbReference type="SAM" id="SignalP"/>
    </source>
</evidence>
<feature type="transmembrane region" description="Helical" evidence="1">
    <location>
        <begin position="180"/>
        <end position="205"/>
    </location>
</feature>
<proteinExistence type="predicted"/>
<keyword evidence="1" id="KW-1133">Transmembrane helix</keyword>
<evidence type="ECO:0000313" key="3">
    <source>
        <dbReference type="EnsemblMetazoa" id="G35020.1:cds"/>
    </source>
</evidence>
<accession>A0A8W8MTL0</accession>
<keyword evidence="1" id="KW-0812">Transmembrane</keyword>
<evidence type="ECO:0000313" key="4">
    <source>
        <dbReference type="Proteomes" id="UP000005408"/>
    </source>
</evidence>
<dbReference type="AlphaFoldDB" id="A0A8W8MTL0"/>
<feature type="signal peptide" evidence="2">
    <location>
        <begin position="1"/>
        <end position="18"/>
    </location>
</feature>
<evidence type="ECO:0000256" key="1">
    <source>
        <dbReference type="SAM" id="Phobius"/>
    </source>
</evidence>
<keyword evidence="4" id="KW-1185">Reference proteome</keyword>
<organism evidence="3 4">
    <name type="scientific">Magallana gigas</name>
    <name type="common">Pacific oyster</name>
    <name type="synonym">Crassostrea gigas</name>
    <dbReference type="NCBI Taxonomy" id="29159"/>
    <lineage>
        <taxon>Eukaryota</taxon>
        <taxon>Metazoa</taxon>
        <taxon>Spiralia</taxon>
        <taxon>Lophotrochozoa</taxon>
        <taxon>Mollusca</taxon>
        <taxon>Bivalvia</taxon>
        <taxon>Autobranchia</taxon>
        <taxon>Pteriomorphia</taxon>
        <taxon>Ostreida</taxon>
        <taxon>Ostreoidea</taxon>
        <taxon>Ostreidae</taxon>
        <taxon>Magallana</taxon>
    </lineage>
</organism>
<sequence length="312" mass="34397">MLCSVNCVCSLLSCNVTGYCENESVCIVHWNLNNILSYVDISDENPGPPRCDDVIRPANNSMFYFCWMGPNDMSVGWLKGYRVFLSVGDNPREILSLLITFQNDTWRTASTKVKKSSSVCMLCSYKTSGSYMANAYVWSLPTIAENDATACSVSMELNSQDSDKISSTNGTMTSHRKSGYFAVVSVSILVVGSGTLGVIAFIITITKKRKPDSSSGFTSYSKEDEFQLRKRNEFEEDLISDMTSGSNDDLISAVTLGSGNLPAPISECVSEKKNTLKSGVQELLVLSENRKEQILYVKSCSRHDCRLSDTSF</sequence>
<protein>
    <recommendedName>
        <fullName evidence="5">Ig-like domain-containing protein</fullName>
    </recommendedName>
</protein>